<dbReference type="InterPro" id="IPR012373">
    <property type="entry name" value="Ferrdict_sens_TM"/>
</dbReference>
<proteinExistence type="predicted"/>
<dbReference type="EMBL" id="JBBUKT010000001">
    <property type="protein sequence ID" value="MEK7949754.1"/>
    <property type="molecule type" value="Genomic_DNA"/>
</dbReference>
<gene>
    <name evidence="1" type="ORF">WKV53_04585</name>
</gene>
<evidence type="ECO:0008006" key="3">
    <source>
        <dbReference type="Google" id="ProtNLM"/>
    </source>
</evidence>
<evidence type="ECO:0000313" key="2">
    <source>
        <dbReference type="Proteomes" id="UP001371305"/>
    </source>
</evidence>
<sequence>MRSELDQLVNKWIEGDLDPQDAEALRELLAENPSARESCYDMMLLDQLLGEREDAGGILADETMPSFPKRKIAPIQTAVAAITSIAALVFAGLWISNRPSVETTGPSSPSITASSDSRITIAQREDRAQWSPGELLRLERGTAAIQLGKGVLAHFEGPAAIELADAQGDIRLFEGRGSFQADQGTHPFQIETPGGAVRASGTQFVCQILPDQAALLEVNAGSLEILAHAGHGPSKVSAGEAVRLEGNGSITPTARPFIPFRSGLPEELALFSDDFKAADNTLIGDHTPEVGQKWEVLEELKPTPILKERLDTSGGARRLLARMSPHDPGGAGSVYVFSFSLTPPSWSHDKVQRMDGIESIAIVDAEGNELFSLVAEAVNTHRWQLKGRGQVSPLTPVCALWDHQLTLCYGLDGRVTLHDGGTAQAPVIASIWLKDPEPVEGMVISNRTGGDLAFKHIGTSLLRAPSVHAE</sequence>
<protein>
    <recommendedName>
        <fullName evidence="3">FecR protein domain-containing protein</fullName>
    </recommendedName>
</protein>
<comment type="caution">
    <text evidence="1">The sequence shown here is derived from an EMBL/GenBank/DDBJ whole genome shotgun (WGS) entry which is preliminary data.</text>
</comment>
<evidence type="ECO:0000313" key="1">
    <source>
        <dbReference type="EMBL" id="MEK7949754.1"/>
    </source>
</evidence>
<reference evidence="1 2" key="1">
    <citation type="submission" date="2024-04" db="EMBL/GenBank/DDBJ databases">
        <title>Luteolibacter sp. isolated from soil.</title>
        <authorList>
            <person name="An J."/>
        </authorList>
    </citation>
    <scope>NUCLEOTIDE SEQUENCE [LARGE SCALE GENOMIC DNA]</scope>
    <source>
        <strain evidence="1 2">Y139</strain>
    </source>
</reference>
<dbReference type="PANTHER" id="PTHR30273">
    <property type="entry name" value="PERIPLASMIC SIGNAL SENSOR AND SIGMA FACTOR ACTIVATOR FECR-RELATED"/>
    <property type="match status" value="1"/>
</dbReference>
<organism evidence="1 2">
    <name type="scientific">Luteolibacter soli</name>
    <dbReference type="NCBI Taxonomy" id="3135280"/>
    <lineage>
        <taxon>Bacteria</taxon>
        <taxon>Pseudomonadati</taxon>
        <taxon>Verrucomicrobiota</taxon>
        <taxon>Verrucomicrobiia</taxon>
        <taxon>Verrucomicrobiales</taxon>
        <taxon>Verrucomicrobiaceae</taxon>
        <taxon>Luteolibacter</taxon>
    </lineage>
</organism>
<dbReference type="PANTHER" id="PTHR30273:SF2">
    <property type="entry name" value="PROTEIN FECR"/>
    <property type="match status" value="1"/>
</dbReference>
<keyword evidence="2" id="KW-1185">Reference proteome</keyword>
<accession>A0ABU9APY3</accession>
<dbReference type="Proteomes" id="UP001371305">
    <property type="component" value="Unassembled WGS sequence"/>
</dbReference>
<dbReference type="RefSeq" id="WP_341403172.1">
    <property type="nucleotide sequence ID" value="NZ_JBBUKT010000001.1"/>
</dbReference>
<name>A0ABU9APY3_9BACT</name>
<dbReference type="Gene3D" id="2.60.120.1440">
    <property type="match status" value="1"/>
</dbReference>